<dbReference type="Proteomes" id="UP000245626">
    <property type="component" value="Unassembled WGS sequence"/>
</dbReference>
<evidence type="ECO:0000313" key="2">
    <source>
        <dbReference type="Proteomes" id="UP000245626"/>
    </source>
</evidence>
<protein>
    <submittedName>
        <fullName evidence="1">WD40 repeat-like protein</fullName>
    </submittedName>
</protein>
<organism evidence="1 2">
    <name type="scientific">Violaceomyces palustris</name>
    <dbReference type="NCBI Taxonomy" id="1673888"/>
    <lineage>
        <taxon>Eukaryota</taxon>
        <taxon>Fungi</taxon>
        <taxon>Dikarya</taxon>
        <taxon>Basidiomycota</taxon>
        <taxon>Ustilaginomycotina</taxon>
        <taxon>Ustilaginomycetes</taxon>
        <taxon>Violaceomycetales</taxon>
        <taxon>Violaceomycetaceae</taxon>
        <taxon>Violaceomyces</taxon>
    </lineage>
</organism>
<gene>
    <name evidence="1" type="ORF">IE53DRAFT_200684</name>
</gene>
<keyword evidence="2" id="KW-1185">Reference proteome</keyword>
<accession>A0ACD0NRJ8</accession>
<proteinExistence type="predicted"/>
<evidence type="ECO:0000313" key="1">
    <source>
        <dbReference type="EMBL" id="PWN48360.1"/>
    </source>
</evidence>
<sequence>MAGRVPARVPMPGGRSPPTYNQHQSQAPSHHQQQQQAAQSSAATQDALSVILVTAGYDHSIRFWEAWSGICSRTIPHNDSQVNRLAISPDKRFLAAASNMHVRLYDCNVSVPPPVGPGGVTQPQQAGANPVATFDGHQGNVTCIAWHCDAKWLVTGGEDGTLKIWDTRTARPQRVYDHRAPVNDVVIHPNQGELVSCDQAGSVKVWDLGENGCSHELVPEEEVPIRSVTVASDGSCLVAGNNKGNVYVWRIQNGAYAADGQPLAPGTGGGDFTDLQPVTKFQAHEKYLTRCLLSPDVRHLATCSADTTVKIWSTSRYEFALEKTLVGHQRWVWDAAFSADSAYLVTASSDHVARLWELASGETVRQYNGHHRAAVCVALNDSSLGDR</sequence>
<name>A0ACD0NRJ8_9BASI</name>
<reference evidence="1 2" key="1">
    <citation type="journal article" date="2018" name="Mol. Biol. Evol.">
        <title>Broad Genomic Sampling Reveals a Smut Pathogenic Ancestry of the Fungal Clade Ustilaginomycotina.</title>
        <authorList>
            <person name="Kijpornyongpan T."/>
            <person name="Mondo S.J."/>
            <person name="Barry K."/>
            <person name="Sandor L."/>
            <person name="Lee J."/>
            <person name="Lipzen A."/>
            <person name="Pangilinan J."/>
            <person name="LaButti K."/>
            <person name="Hainaut M."/>
            <person name="Henrissat B."/>
            <person name="Grigoriev I.V."/>
            <person name="Spatafora J.W."/>
            <person name="Aime M.C."/>
        </authorList>
    </citation>
    <scope>NUCLEOTIDE SEQUENCE [LARGE SCALE GENOMIC DNA]</scope>
    <source>
        <strain evidence="1 2">SA 807</strain>
    </source>
</reference>
<dbReference type="EMBL" id="KZ820218">
    <property type="protein sequence ID" value="PWN48360.1"/>
    <property type="molecule type" value="Genomic_DNA"/>
</dbReference>